<dbReference type="GeneTree" id="ENSGT00940000161343"/>
<reference evidence="1" key="1">
    <citation type="submission" date="2025-08" db="UniProtKB">
        <authorList>
            <consortium name="Ensembl"/>
        </authorList>
    </citation>
    <scope>IDENTIFICATION</scope>
</reference>
<accession>A0A7M4EN92</accession>
<dbReference type="Ensembl" id="ENSCPRT00005014639.1">
    <property type="protein sequence ID" value="ENSCPRP00005012431.1"/>
    <property type="gene ID" value="ENSCPRG00005008820.1"/>
</dbReference>
<proteinExistence type="predicted"/>
<dbReference type="SUPFAM" id="SSF55909">
    <property type="entry name" value="Pentein"/>
    <property type="match status" value="1"/>
</dbReference>
<organism evidence="1 2">
    <name type="scientific">Crocodylus porosus</name>
    <name type="common">Saltwater crocodile</name>
    <name type="synonym">Estuarine crocodile</name>
    <dbReference type="NCBI Taxonomy" id="8502"/>
    <lineage>
        <taxon>Eukaryota</taxon>
        <taxon>Metazoa</taxon>
        <taxon>Chordata</taxon>
        <taxon>Craniata</taxon>
        <taxon>Vertebrata</taxon>
        <taxon>Euteleostomi</taxon>
        <taxon>Archelosauria</taxon>
        <taxon>Archosauria</taxon>
        <taxon>Crocodylia</taxon>
        <taxon>Longirostres</taxon>
        <taxon>Crocodylidae</taxon>
        <taxon>Crocodylus</taxon>
    </lineage>
</organism>
<dbReference type="Proteomes" id="UP000594220">
    <property type="component" value="Unplaced"/>
</dbReference>
<reference evidence="1" key="2">
    <citation type="submission" date="2025-09" db="UniProtKB">
        <authorList>
            <consortium name="Ensembl"/>
        </authorList>
    </citation>
    <scope>IDENTIFICATION</scope>
</reference>
<dbReference type="AlphaFoldDB" id="A0A7M4EN92"/>
<evidence type="ECO:0000313" key="2">
    <source>
        <dbReference type="Proteomes" id="UP000594220"/>
    </source>
</evidence>
<keyword evidence="2" id="KW-1185">Reference proteome</keyword>
<dbReference type="Gene3D" id="3.75.10.10">
    <property type="entry name" value="L-arginine/glycine Amidinotransferase, Chain A"/>
    <property type="match status" value="1"/>
</dbReference>
<evidence type="ECO:0008006" key="3">
    <source>
        <dbReference type="Google" id="ProtNLM"/>
    </source>
</evidence>
<name>A0A7M4EN92_CROPO</name>
<sequence length="74" mass="7784">MAVRASFEINQEIGCFAKLTNTYCLTAVGGTESCYRSVDGVGQGLGALSSQDSAWDTRLGVEQSYRQLVGGATS</sequence>
<evidence type="ECO:0000313" key="1">
    <source>
        <dbReference type="Ensembl" id="ENSCPRP00005012431.1"/>
    </source>
</evidence>
<protein>
    <recommendedName>
        <fullName evidence="3">Eukaryotic translation initiation factor 6</fullName>
    </recommendedName>
</protein>